<keyword evidence="2" id="KW-1185">Reference proteome</keyword>
<proteinExistence type="predicted"/>
<comment type="caution">
    <text evidence="1">The sequence shown here is derived from an EMBL/GenBank/DDBJ whole genome shotgun (WGS) entry which is preliminary data.</text>
</comment>
<name>A0A3D9JPZ6_9BACL</name>
<evidence type="ECO:0000313" key="1">
    <source>
        <dbReference type="EMBL" id="RED76055.1"/>
    </source>
</evidence>
<evidence type="ECO:0000313" key="2">
    <source>
        <dbReference type="Proteomes" id="UP000256977"/>
    </source>
</evidence>
<protein>
    <recommendedName>
        <fullName evidence="3">CHAT domain-containing protein</fullName>
    </recommendedName>
</protein>
<organism evidence="1 2">
    <name type="scientific">Cohnella phaseoli</name>
    <dbReference type="NCBI Taxonomy" id="456490"/>
    <lineage>
        <taxon>Bacteria</taxon>
        <taxon>Bacillati</taxon>
        <taxon>Bacillota</taxon>
        <taxon>Bacilli</taxon>
        <taxon>Bacillales</taxon>
        <taxon>Paenibacillaceae</taxon>
        <taxon>Cohnella</taxon>
    </lineage>
</organism>
<dbReference type="EMBL" id="QRDZ01000013">
    <property type="protein sequence ID" value="RED76055.1"/>
    <property type="molecule type" value="Genomic_DNA"/>
</dbReference>
<sequence>MEKFIPPILNKEVACIVSSEADLELVARISCFLYKSDNYVPMFRLPKADFKRRNVYEANDDSFISELITNKASRQILNSIARIQCRRVILIGLDENQKSFLNLEKYFSVEFIELNTLNEIDTKLSFLTREFDGILPCRKADILHGLVYSLRSNKLLVVDESAQCISNFYDNNSEGIVIVESEGAVTEIFVVNYSCSIKADIKFIRSYHHSELRDLKQRLYKWKREDSYGSFLSFNNTIIESLSDVKFEEYKYATFFTDGIPYGVIFNEYVACTHVLKSINVDVFIFNNILYEEKNTTNGSAVIFSPLPQDLGKQTIAEVRHANRIFNEMNFSVKNLIEKDATVKAFDNFVGHYPFDVLHICSHGGKIDGYYVIQEFIDREGNKHVVEYEEVVGFSPDGKVYVNVSRKMIFRLFDGFAWRSAELEQQHYPKYVFTDMLKALYSDDRKVNRNKVDNILIEDSCHVQCFDDIHQGQFNSIASHGLPFIFNNSCTSWEEFALQLIAAGCRAYIGTLWNINNEVAVSSASVFYNGVFNNTILGAFQEMINSIENEKYKDIYIYCGLHFSTIKKSSNNSKNRVRDNLLEALDQWISYTFNQKSVELLEAALRIIKFLNSELTSYFDNPKVIKALVGSAIIINDLEMKLKRERTLLSE</sequence>
<dbReference type="Proteomes" id="UP000256977">
    <property type="component" value="Unassembled WGS sequence"/>
</dbReference>
<dbReference type="OrthoDB" id="163530at2"/>
<accession>A0A3D9JPZ6</accession>
<reference evidence="1 2" key="1">
    <citation type="submission" date="2018-07" db="EMBL/GenBank/DDBJ databases">
        <title>Genomic Encyclopedia of Type Strains, Phase III (KMG-III): the genomes of soil and plant-associated and newly described type strains.</title>
        <authorList>
            <person name="Whitman W."/>
        </authorList>
    </citation>
    <scope>NUCLEOTIDE SEQUENCE [LARGE SCALE GENOMIC DNA]</scope>
    <source>
        <strain evidence="1 2">CECT 7287</strain>
    </source>
</reference>
<evidence type="ECO:0008006" key="3">
    <source>
        <dbReference type="Google" id="ProtNLM"/>
    </source>
</evidence>
<dbReference type="RefSeq" id="WP_116061857.1">
    <property type="nucleotide sequence ID" value="NZ_QRDZ01000013.1"/>
</dbReference>
<gene>
    <name evidence="1" type="ORF">DFP98_113115</name>
</gene>
<dbReference type="AlphaFoldDB" id="A0A3D9JPZ6"/>